<dbReference type="EMBL" id="LWBP01000188">
    <property type="protein sequence ID" value="OQP58443.1"/>
    <property type="molecule type" value="Genomic_DNA"/>
</dbReference>
<dbReference type="Proteomes" id="UP000192276">
    <property type="component" value="Unassembled WGS sequence"/>
</dbReference>
<accession>A0A1V9FJA3</accession>
<keyword evidence="2" id="KW-1185">Reference proteome</keyword>
<evidence type="ECO:0000313" key="1">
    <source>
        <dbReference type="EMBL" id="OQP58443.1"/>
    </source>
</evidence>
<evidence type="ECO:0000313" key="2">
    <source>
        <dbReference type="Proteomes" id="UP000192276"/>
    </source>
</evidence>
<organism evidence="1 2">
    <name type="scientific">Niastella populi</name>
    <dbReference type="NCBI Taxonomy" id="550983"/>
    <lineage>
        <taxon>Bacteria</taxon>
        <taxon>Pseudomonadati</taxon>
        <taxon>Bacteroidota</taxon>
        <taxon>Chitinophagia</taxon>
        <taxon>Chitinophagales</taxon>
        <taxon>Chitinophagaceae</taxon>
        <taxon>Niastella</taxon>
    </lineage>
</organism>
<name>A0A1V9FJA3_9BACT</name>
<comment type="caution">
    <text evidence="1">The sequence shown here is derived from an EMBL/GenBank/DDBJ whole genome shotgun (WGS) entry which is preliminary data.</text>
</comment>
<reference evidence="2" key="1">
    <citation type="submission" date="2016-04" db="EMBL/GenBank/DDBJ databases">
        <authorList>
            <person name="Chen L."/>
            <person name="Zhuang W."/>
            <person name="Wang G."/>
        </authorList>
    </citation>
    <scope>NUCLEOTIDE SEQUENCE [LARGE SCALE GENOMIC DNA]</scope>
    <source>
        <strain evidence="2">208</strain>
    </source>
</reference>
<dbReference type="AlphaFoldDB" id="A0A1V9FJA3"/>
<proteinExistence type="predicted"/>
<gene>
    <name evidence="1" type="ORF">A4R26_03020</name>
</gene>
<protein>
    <submittedName>
        <fullName evidence="1">Uncharacterized protein</fullName>
    </submittedName>
</protein>
<dbReference type="STRING" id="550983.A4R26_03020"/>
<sequence>MNPLNAVLPVNMAAVKGECVPFPVQFPIVIQHNTKKKLSGFFFHFHPPRTGLQDRKSMCEPCVRHVCFIEEHPALTHGSHMHDITFIQ</sequence>